<dbReference type="Proteomes" id="UP000048289">
    <property type="component" value="Unassembled WGS sequence"/>
</dbReference>
<feature type="region of interest" description="Disordered" evidence="1">
    <location>
        <begin position="1"/>
        <end position="25"/>
    </location>
</feature>
<name>A0A654ZUE6_MYCTX</name>
<evidence type="ECO:0000256" key="1">
    <source>
        <dbReference type="SAM" id="MobiDB-lite"/>
    </source>
</evidence>
<proteinExistence type="predicted"/>
<dbReference type="EMBL" id="CNFT01000147">
    <property type="protein sequence ID" value="CKR21371.1"/>
    <property type="molecule type" value="Genomic_DNA"/>
</dbReference>
<evidence type="ECO:0000313" key="5">
    <source>
        <dbReference type="Proteomes" id="UP000050164"/>
    </source>
</evidence>
<protein>
    <submittedName>
        <fullName evidence="3">Uncharacterized protein</fullName>
    </submittedName>
</protein>
<reference evidence="4 5" key="1">
    <citation type="submission" date="2015-03" db="EMBL/GenBank/DDBJ databases">
        <authorList>
            <consortium name="Pathogen Informatics"/>
        </authorList>
    </citation>
    <scope>NUCLEOTIDE SEQUENCE [LARGE SCALE GENOMIC DNA]</scope>
    <source>
        <strain evidence="3 5">Bir 185</strain>
        <strain evidence="2 4">G09901357</strain>
    </source>
</reference>
<evidence type="ECO:0000313" key="2">
    <source>
        <dbReference type="EMBL" id="CFE45720.1"/>
    </source>
</evidence>
<sequence>MVAASIALSQTDSAAGPAGNTARSTTPLCASNQCPSVNGGVALTSIGIPTVAERTAARMQ</sequence>
<organism evidence="3 5">
    <name type="scientific">Mycobacterium tuberculosis</name>
    <dbReference type="NCBI Taxonomy" id="1773"/>
    <lineage>
        <taxon>Bacteria</taxon>
        <taxon>Bacillati</taxon>
        <taxon>Actinomycetota</taxon>
        <taxon>Actinomycetes</taxon>
        <taxon>Mycobacteriales</taxon>
        <taxon>Mycobacteriaceae</taxon>
        <taxon>Mycobacterium</taxon>
        <taxon>Mycobacterium tuberculosis complex</taxon>
    </lineage>
</organism>
<evidence type="ECO:0000313" key="3">
    <source>
        <dbReference type="EMBL" id="CKR21371.1"/>
    </source>
</evidence>
<dbReference type="AlphaFoldDB" id="A0A654ZUE6"/>
<dbReference type="Proteomes" id="UP000050164">
    <property type="component" value="Unassembled WGS sequence"/>
</dbReference>
<accession>A0A654ZUE6</accession>
<gene>
    <name evidence="2" type="ORF">ERS007681_03899</name>
    <name evidence="3" type="ORF">ERS027659_00931</name>
</gene>
<dbReference type="EMBL" id="CFOE01000776">
    <property type="protein sequence ID" value="CFE45720.1"/>
    <property type="molecule type" value="Genomic_DNA"/>
</dbReference>
<evidence type="ECO:0000313" key="4">
    <source>
        <dbReference type="Proteomes" id="UP000048289"/>
    </source>
</evidence>